<evidence type="ECO:0000256" key="8">
    <source>
        <dbReference type="ARBA" id="ARBA00023002"/>
    </source>
</evidence>
<keyword evidence="7 11" id="KW-1133">Transmembrane helix</keyword>
<comment type="pathway">
    <text evidence="2">Energy metabolism; oxidative phosphorylation.</text>
</comment>
<organism evidence="12 13">
    <name type="scientific">Botryobasidium botryosum (strain FD-172 SS1)</name>
    <dbReference type="NCBI Taxonomy" id="930990"/>
    <lineage>
        <taxon>Eukaryota</taxon>
        <taxon>Fungi</taxon>
        <taxon>Dikarya</taxon>
        <taxon>Basidiomycota</taxon>
        <taxon>Agaricomycotina</taxon>
        <taxon>Agaricomycetes</taxon>
        <taxon>Cantharellales</taxon>
        <taxon>Botryobasidiaceae</taxon>
        <taxon>Botryobasidium</taxon>
    </lineage>
</organism>
<dbReference type="HOGENOM" id="CLU_070101_3_0_1"/>
<dbReference type="STRING" id="930990.A0A067MKY0"/>
<evidence type="ECO:0000256" key="10">
    <source>
        <dbReference type="ARBA" id="ARBA00023136"/>
    </source>
</evidence>
<dbReference type="GO" id="GO:0045277">
    <property type="term" value="C:respiratory chain complex IV"/>
    <property type="evidence" value="ECO:0007669"/>
    <property type="project" value="InterPro"/>
</dbReference>
<keyword evidence="9" id="KW-0496">Mitochondrion</keyword>
<keyword evidence="6" id="KW-0809">Transit peptide</keyword>
<feature type="transmembrane region" description="Helical" evidence="11">
    <location>
        <begin position="99"/>
        <end position="120"/>
    </location>
</feature>
<evidence type="ECO:0000256" key="4">
    <source>
        <dbReference type="ARBA" id="ARBA00022692"/>
    </source>
</evidence>
<name>A0A067MKY0_BOTB1</name>
<keyword evidence="8" id="KW-0560">Oxidoreductase</keyword>
<comment type="similarity">
    <text evidence="3">Belongs to the cytochrome c oxidase IV family.</text>
</comment>
<dbReference type="OrthoDB" id="186013at2759"/>
<dbReference type="GO" id="GO:0005743">
    <property type="term" value="C:mitochondrial inner membrane"/>
    <property type="evidence" value="ECO:0007669"/>
    <property type="project" value="UniProtKB-SubCell"/>
</dbReference>
<evidence type="ECO:0000256" key="7">
    <source>
        <dbReference type="ARBA" id="ARBA00022989"/>
    </source>
</evidence>
<evidence type="ECO:0008006" key="14">
    <source>
        <dbReference type="Google" id="ProtNLM"/>
    </source>
</evidence>
<dbReference type="EMBL" id="KL198028">
    <property type="protein sequence ID" value="KDQ16214.1"/>
    <property type="molecule type" value="Genomic_DNA"/>
</dbReference>
<dbReference type="InterPro" id="IPR036639">
    <property type="entry name" value="Cyt_c_oxidase_su4_sf"/>
</dbReference>
<dbReference type="FunFam" id="1.10.442.10:FF:000002">
    <property type="entry name" value="Cytochrome c oxidase subunit V"/>
    <property type="match status" value="1"/>
</dbReference>
<dbReference type="InterPro" id="IPR004203">
    <property type="entry name" value="Cyt_c_oxidase_su4_fam"/>
</dbReference>
<sequence>MNSLRLAPRVLRAPAPLRHASTITASTSTTAAPSSIPLSNVEAQWKHLSSEEQLDVHRQLEVLQKKDWKELSADEKRAAYYVAFGPHGPRAPDPTSGSALQIVLGTVGLVAVGGLVFGLVRSAAPPPPKTITKEWQEAATERGREQKLNPITGLSSEGYKGTGFVTEK</sequence>
<evidence type="ECO:0000256" key="3">
    <source>
        <dbReference type="ARBA" id="ARBA00008135"/>
    </source>
</evidence>
<evidence type="ECO:0000256" key="1">
    <source>
        <dbReference type="ARBA" id="ARBA00004434"/>
    </source>
</evidence>
<dbReference type="GO" id="GO:0016491">
    <property type="term" value="F:oxidoreductase activity"/>
    <property type="evidence" value="ECO:0007669"/>
    <property type="project" value="UniProtKB-KW"/>
</dbReference>
<evidence type="ECO:0000256" key="11">
    <source>
        <dbReference type="SAM" id="Phobius"/>
    </source>
</evidence>
<comment type="subcellular location">
    <subcellularLocation>
        <location evidence="1">Mitochondrion inner membrane</location>
        <topology evidence="1">Single-pass membrane protein</topology>
    </subcellularLocation>
</comment>
<evidence type="ECO:0000256" key="2">
    <source>
        <dbReference type="ARBA" id="ARBA00004673"/>
    </source>
</evidence>
<keyword evidence="5" id="KW-0999">Mitochondrion inner membrane</keyword>
<dbReference type="AlphaFoldDB" id="A0A067MKY0"/>
<evidence type="ECO:0000313" key="13">
    <source>
        <dbReference type="Proteomes" id="UP000027195"/>
    </source>
</evidence>
<protein>
    <recommendedName>
        <fullName evidence="14">Cytochrome c oxidase subunit IV</fullName>
    </recommendedName>
</protein>
<dbReference type="FunCoup" id="A0A067MKY0">
    <property type="interactions" value="78"/>
</dbReference>
<keyword evidence="10 11" id="KW-0472">Membrane</keyword>
<evidence type="ECO:0000256" key="5">
    <source>
        <dbReference type="ARBA" id="ARBA00022792"/>
    </source>
</evidence>
<dbReference type="Pfam" id="PF02936">
    <property type="entry name" value="COX4"/>
    <property type="match status" value="1"/>
</dbReference>
<keyword evidence="4 11" id="KW-0812">Transmembrane</keyword>
<dbReference type="Proteomes" id="UP000027195">
    <property type="component" value="Unassembled WGS sequence"/>
</dbReference>
<evidence type="ECO:0000256" key="9">
    <source>
        <dbReference type="ARBA" id="ARBA00023128"/>
    </source>
</evidence>
<dbReference type="InParanoid" id="A0A067MKY0"/>
<dbReference type="SUPFAM" id="SSF81406">
    <property type="entry name" value="Mitochondrial cytochrome c oxidase subunit IV"/>
    <property type="match status" value="1"/>
</dbReference>
<evidence type="ECO:0000313" key="12">
    <source>
        <dbReference type="EMBL" id="KDQ16214.1"/>
    </source>
</evidence>
<dbReference type="CDD" id="cd00922">
    <property type="entry name" value="Cyt_c_Oxidase_IV"/>
    <property type="match status" value="1"/>
</dbReference>
<gene>
    <name evidence="12" type="ORF">BOTBODRAFT_173126</name>
</gene>
<proteinExistence type="inferred from homology"/>
<reference evidence="13" key="1">
    <citation type="journal article" date="2014" name="Proc. Natl. Acad. Sci. U.S.A.">
        <title>Extensive sampling of basidiomycete genomes demonstrates inadequacy of the white-rot/brown-rot paradigm for wood decay fungi.</title>
        <authorList>
            <person name="Riley R."/>
            <person name="Salamov A.A."/>
            <person name="Brown D.W."/>
            <person name="Nagy L.G."/>
            <person name="Floudas D."/>
            <person name="Held B.W."/>
            <person name="Levasseur A."/>
            <person name="Lombard V."/>
            <person name="Morin E."/>
            <person name="Otillar R."/>
            <person name="Lindquist E.A."/>
            <person name="Sun H."/>
            <person name="LaButti K.M."/>
            <person name="Schmutz J."/>
            <person name="Jabbour D."/>
            <person name="Luo H."/>
            <person name="Baker S.E."/>
            <person name="Pisabarro A.G."/>
            <person name="Walton J.D."/>
            <person name="Blanchette R.A."/>
            <person name="Henrissat B."/>
            <person name="Martin F."/>
            <person name="Cullen D."/>
            <person name="Hibbett D.S."/>
            <person name="Grigoriev I.V."/>
        </authorList>
    </citation>
    <scope>NUCLEOTIDE SEQUENCE [LARGE SCALE GENOMIC DNA]</scope>
    <source>
        <strain evidence="13">FD-172 SS1</strain>
    </source>
</reference>
<accession>A0A067MKY0</accession>
<dbReference type="PANTHER" id="PTHR10707:SF10">
    <property type="entry name" value="CYTOCHROME C OXIDASE SUBUNIT 4"/>
    <property type="match status" value="1"/>
</dbReference>
<keyword evidence="13" id="KW-1185">Reference proteome</keyword>
<dbReference type="GO" id="GO:0006123">
    <property type="term" value="P:mitochondrial electron transport, cytochrome c to oxygen"/>
    <property type="evidence" value="ECO:0007669"/>
    <property type="project" value="InterPro"/>
</dbReference>
<evidence type="ECO:0000256" key="6">
    <source>
        <dbReference type="ARBA" id="ARBA00022946"/>
    </source>
</evidence>
<dbReference type="PANTHER" id="PTHR10707">
    <property type="entry name" value="CYTOCHROME C OXIDASE SUBUNIT IV"/>
    <property type="match status" value="1"/>
</dbReference>
<dbReference type="Gene3D" id="1.10.442.10">
    <property type="entry name" value="Cytochrome c oxidase subunit IV"/>
    <property type="match status" value="1"/>
</dbReference>